<dbReference type="PROSITE" id="PS00211">
    <property type="entry name" value="ABC_TRANSPORTER_1"/>
    <property type="match status" value="1"/>
</dbReference>
<evidence type="ECO:0000256" key="2">
    <source>
        <dbReference type="ARBA" id="ARBA00022448"/>
    </source>
</evidence>
<name>A0A9Q5JI79_9LACT</name>
<comment type="caution">
    <text evidence="6">The sequence shown here is derived from an EMBL/GenBank/DDBJ whole genome shotgun (WGS) entry which is preliminary data.</text>
</comment>
<evidence type="ECO:0000313" key="7">
    <source>
        <dbReference type="Proteomes" id="UP000177273"/>
    </source>
</evidence>
<dbReference type="InterPro" id="IPR017871">
    <property type="entry name" value="ABC_transporter-like_CS"/>
</dbReference>
<dbReference type="Pfam" id="PF00005">
    <property type="entry name" value="ABC_tran"/>
    <property type="match status" value="1"/>
</dbReference>
<keyword evidence="4" id="KW-0067">ATP-binding</keyword>
<dbReference type="InterPro" id="IPR050763">
    <property type="entry name" value="ABC_transporter_ATP-binding"/>
</dbReference>
<dbReference type="GO" id="GO:0005524">
    <property type="term" value="F:ATP binding"/>
    <property type="evidence" value="ECO:0007669"/>
    <property type="project" value="UniProtKB-KW"/>
</dbReference>
<sequence length="295" mass="33853">MLEAKSLSKRYGKNIVVNNVNLKIDSDKFIAILGPNGAGKSTLINMMIGLLEPSSGQITYGNLKVNSSEYKQKIGVVFQDSILDEKLSVKKNLLYRLQMYKNIDDSWFEDLLDEFMLRELLNENYGNLSGGQKRRVDIARSLLNKPEILFLDEPSTGLDIQNRKLIWDILIKLKLKYKFSIVLTTHYLEESEAADFIYIIDKGNIIASDSVGNLKNEYVKSILTLKTKNHESLNRIYEKYKAFSQKKDEDTLVIKLDGARQAYKILEDADWIDFEFQKGTIDDIFLTLTGKELRA</sequence>
<evidence type="ECO:0000256" key="1">
    <source>
        <dbReference type="ARBA" id="ARBA00005417"/>
    </source>
</evidence>
<dbReference type="AlphaFoldDB" id="A0A9Q5JI79"/>
<evidence type="ECO:0000313" key="6">
    <source>
        <dbReference type="EMBL" id="OFI47673.1"/>
    </source>
</evidence>
<dbReference type="InterPro" id="IPR003439">
    <property type="entry name" value="ABC_transporter-like_ATP-bd"/>
</dbReference>
<comment type="similarity">
    <text evidence="1">Belongs to the ABC transporter superfamily.</text>
</comment>
<keyword evidence="3" id="KW-0547">Nucleotide-binding</keyword>
<dbReference type="Gene3D" id="3.40.50.300">
    <property type="entry name" value="P-loop containing nucleotide triphosphate hydrolases"/>
    <property type="match status" value="1"/>
</dbReference>
<dbReference type="InterPro" id="IPR003593">
    <property type="entry name" value="AAA+_ATPase"/>
</dbReference>
<feature type="domain" description="ABC transporter" evidence="5">
    <location>
        <begin position="2"/>
        <end position="227"/>
    </location>
</feature>
<dbReference type="RefSeq" id="WP_070787071.1">
    <property type="nucleotide sequence ID" value="NZ_MKIQ01000003.1"/>
</dbReference>
<dbReference type="PROSITE" id="PS50893">
    <property type="entry name" value="ABC_TRANSPORTER_2"/>
    <property type="match status" value="1"/>
</dbReference>
<organism evidence="6 7">
    <name type="scientific">Floricoccus penangensis</name>
    <dbReference type="NCBI Taxonomy" id="1859475"/>
    <lineage>
        <taxon>Bacteria</taxon>
        <taxon>Bacillati</taxon>
        <taxon>Bacillota</taxon>
        <taxon>Bacilli</taxon>
        <taxon>Lactobacillales</taxon>
        <taxon>Streptococcaceae</taxon>
        <taxon>Floricoccus</taxon>
    </lineage>
</organism>
<keyword evidence="7" id="KW-1185">Reference proteome</keyword>
<dbReference type="PANTHER" id="PTHR42711">
    <property type="entry name" value="ABC TRANSPORTER ATP-BINDING PROTEIN"/>
    <property type="match status" value="1"/>
</dbReference>
<gene>
    <name evidence="6" type="ORF">BG262_08185</name>
</gene>
<dbReference type="SMART" id="SM00382">
    <property type="entry name" value="AAA"/>
    <property type="match status" value="1"/>
</dbReference>
<reference evidence="7" key="1">
    <citation type="submission" date="2016-09" db="EMBL/GenBank/DDBJ databases">
        <title>Draft genome sequence of a novel species of the family Streptococcaceae isolated from flowers.</title>
        <authorList>
            <person name="Chuah L.-O."/>
            <person name="Yap K.-P."/>
            <person name="Thong K.L."/>
            <person name="Liong M.T."/>
            <person name="Ahmad R."/>
            <person name="Rusul G."/>
        </authorList>
    </citation>
    <scope>NUCLEOTIDE SEQUENCE [LARGE SCALE GENOMIC DNA]</scope>
    <source>
        <strain evidence="7">HibF3</strain>
    </source>
</reference>
<dbReference type="OrthoDB" id="9804819at2"/>
<dbReference type="PANTHER" id="PTHR42711:SF5">
    <property type="entry name" value="ABC TRANSPORTER ATP-BINDING PROTEIN NATA"/>
    <property type="match status" value="1"/>
</dbReference>
<dbReference type="GO" id="GO:0016887">
    <property type="term" value="F:ATP hydrolysis activity"/>
    <property type="evidence" value="ECO:0007669"/>
    <property type="project" value="InterPro"/>
</dbReference>
<evidence type="ECO:0000256" key="3">
    <source>
        <dbReference type="ARBA" id="ARBA00022741"/>
    </source>
</evidence>
<dbReference type="SUPFAM" id="SSF52540">
    <property type="entry name" value="P-loop containing nucleoside triphosphate hydrolases"/>
    <property type="match status" value="1"/>
</dbReference>
<evidence type="ECO:0000259" key="5">
    <source>
        <dbReference type="PROSITE" id="PS50893"/>
    </source>
</evidence>
<dbReference type="Proteomes" id="UP000177273">
    <property type="component" value="Unassembled WGS sequence"/>
</dbReference>
<evidence type="ECO:0000256" key="4">
    <source>
        <dbReference type="ARBA" id="ARBA00022840"/>
    </source>
</evidence>
<accession>A0A9Q5JI79</accession>
<dbReference type="EMBL" id="MKIQ01000003">
    <property type="protein sequence ID" value="OFI47673.1"/>
    <property type="molecule type" value="Genomic_DNA"/>
</dbReference>
<proteinExistence type="inferred from homology"/>
<protein>
    <recommendedName>
        <fullName evidence="5">ABC transporter domain-containing protein</fullName>
    </recommendedName>
</protein>
<keyword evidence="2" id="KW-0813">Transport</keyword>
<dbReference type="InterPro" id="IPR027417">
    <property type="entry name" value="P-loop_NTPase"/>
</dbReference>